<dbReference type="HOGENOM" id="CLU_493569_0_0_1"/>
<dbReference type="GeneID" id="19332593"/>
<dbReference type="AlphaFoldDB" id="M3B7I0"/>
<dbReference type="EMBL" id="KB446556">
    <property type="protein sequence ID" value="EME85257.1"/>
    <property type="molecule type" value="Genomic_DNA"/>
</dbReference>
<gene>
    <name evidence="1" type="ORF">MYCFIDRAFT_171197</name>
</gene>
<reference evidence="1 2" key="1">
    <citation type="journal article" date="2012" name="PLoS Pathog.">
        <title>Diverse lifestyles and strategies of plant pathogenesis encoded in the genomes of eighteen Dothideomycetes fungi.</title>
        <authorList>
            <person name="Ohm R.A."/>
            <person name="Feau N."/>
            <person name="Henrissat B."/>
            <person name="Schoch C.L."/>
            <person name="Horwitz B.A."/>
            <person name="Barry K.W."/>
            <person name="Condon B.J."/>
            <person name="Copeland A.C."/>
            <person name="Dhillon B."/>
            <person name="Glaser F."/>
            <person name="Hesse C.N."/>
            <person name="Kosti I."/>
            <person name="LaButti K."/>
            <person name="Lindquist E.A."/>
            <person name="Lucas S."/>
            <person name="Salamov A.A."/>
            <person name="Bradshaw R.E."/>
            <person name="Ciuffetti L."/>
            <person name="Hamelin R.C."/>
            <person name="Kema G.H.J."/>
            <person name="Lawrence C."/>
            <person name="Scott J.A."/>
            <person name="Spatafora J.W."/>
            <person name="Turgeon B.G."/>
            <person name="de Wit P.J.G.M."/>
            <person name="Zhong S."/>
            <person name="Goodwin S.B."/>
            <person name="Grigoriev I.V."/>
        </authorList>
    </citation>
    <scope>NUCLEOTIDE SEQUENCE [LARGE SCALE GENOMIC DNA]</scope>
    <source>
        <strain evidence="1 2">CIRAD86</strain>
    </source>
</reference>
<proteinExistence type="predicted"/>
<accession>M3B7I0</accession>
<protein>
    <submittedName>
        <fullName evidence="1">Uncharacterized protein</fullName>
    </submittedName>
</protein>
<dbReference type="RefSeq" id="XP_007922924.1">
    <property type="nucleotide sequence ID" value="XM_007924733.1"/>
</dbReference>
<sequence>MSFLQYLTQADITSSDWFHQEKQQIKSQTINGNADSIELKKNGTEEAFRNGIQYRFQSLFHSGTLGGHKADRKPYRWAYKSIEQEVADGNEDGESCCEKLKLDSQPGQHISIKSCKKMKELRLVLVVVVARSSHGRRIPKIRCSSKTPSLRSHGILRYNLGRGVEESVLDLRRRAQHTEDTSLVVSTRQFPTGFTDISSYSGFGNATNGPQYQLMVFFEASGIGTQSQSRRSSQGRKAVRNIVSANATRSTLEPKSIELQPPLCVGMPAANLLTVAGEPTRAVTAQRSRPNKISSIGANRLYVRSRVVTAINVWKTHRSKPPKTRNAVVLGGSEQANVMPQAYLWLHDIVGRVAGSEYILECLLVFLPLALNAVRVALITIMERWKRSYEAPHTEQLDNPQSTMRCQTFADHHSTHNTLHISRLWTLRIDLRSLAHGISTPAQRSSLPRTLQPPRSCLDRLFQSYPSDRSGRSTSATLPRAHACQHAKVSFQDEIMEHEPSLVRSLEQGTRNASKRKVVSSLAKLHSWKEVPADAAGAPLGILGTLQKAFEC</sequence>
<organism evidence="1 2">
    <name type="scientific">Pseudocercospora fijiensis (strain CIRAD86)</name>
    <name type="common">Black leaf streak disease fungus</name>
    <name type="synonym">Mycosphaerella fijiensis</name>
    <dbReference type="NCBI Taxonomy" id="383855"/>
    <lineage>
        <taxon>Eukaryota</taxon>
        <taxon>Fungi</taxon>
        <taxon>Dikarya</taxon>
        <taxon>Ascomycota</taxon>
        <taxon>Pezizomycotina</taxon>
        <taxon>Dothideomycetes</taxon>
        <taxon>Dothideomycetidae</taxon>
        <taxon>Mycosphaerellales</taxon>
        <taxon>Mycosphaerellaceae</taxon>
        <taxon>Pseudocercospora</taxon>
    </lineage>
</organism>
<evidence type="ECO:0000313" key="1">
    <source>
        <dbReference type="EMBL" id="EME85257.1"/>
    </source>
</evidence>
<dbReference type="Proteomes" id="UP000016932">
    <property type="component" value="Unassembled WGS sequence"/>
</dbReference>
<name>M3B7I0_PSEFD</name>
<dbReference type="VEuPathDB" id="FungiDB:MYCFIDRAFT_171197"/>
<evidence type="ECO:0000313" key="2">
    <source>
        <dbReference type="Proteomes" id="UP000016932"/>
    </source>
</evidence>
<dbReference type="KEGG" id="pfj:MYCFIDRAFT_171197"/>
<keyword evidence="2" id="KW-1185">Reference proteome</keyword>